<reference evidence="5 6" key="1">
    <citation type="submission" date="2020-08" db="EMBL/GenBank/DDBJ databases">
        <title>Genomic Encyclopedia of Type Strains, Phase III (KMG-III): the genomes of soil and plant-associated and newly described type strains.</title>
        <authorList>
            <person name="Whitman W."/>
        </authorList>
    </citation>
    <scope>NUCLEOTIDE SEQUENCE [LARGE SCALE GENOMIC DNA]</scope>
    <source>
        <strain evidence="5 6">CECT 8577</strain>
    </source>
</reference>
<name>A0A839S1Z0_9PSEU</name>
<dbReference type="GO" id="GO:0003700">
    <property type="term" value="F:DNA-binding transcription factor activity"/>
    <property type="evidence" value="ECO:0007669"/>
    <property type="project" value="InterPro"/>
</dbReference>
<keyword evidence="1" id="KW-0805">Transcription regulation</keyword>
<comment type="caution">
    <text evidence="5">The sequence shown here is derived from an EMBL/GenBank/DDBJ whole genome shotgun (WGS) entry which is preliminary data.</text>
</comment>
<dbReference type="InterPro" id="IPR050204">
    <property type="entry name" value="AraC_XylS_family_regulators"/>
</dbReference>
<evidence type="ECO:0000256" key="3">
    <source>
        <dbReference type="ARBA" id="ARBA00023163"/>
    </source>
</evidence>
<dbReference type="PANTHER" id="PTHR46796:SF15">
    <property type="entry name" value="BLL1074 PROTEIN"/>
    <property type="match status" value="1"/>
</dbReference>
<dbReference type="RefSeq" id="WP_183655344.1">
    <property type="nucleotide sequence ID" value="NZ_JACHWU010000003.1"/>
</dbReference>
<evidence type="ECO:0000256" key="2">
    <source>
        <dbReference type="ARBA" id="ARBA00023125"/>
    </source>
</evidence>
<evidence type="ECO:0000256" key="1">
    <source>
        <dbReference type="ARBA" id="ARBA00023015"/>
    </source>
</evidence>
<sequence length="280" mass="29817">MGDGWAVARPRPRLRPWVARYVGYRSAASGGGSAVHRGLPSGHLTLNISLGDPVRIVGMPRDDQAPGEFRALLGGLHTSPVLIARSGTEYGMELALEPAGAEAVAGVPAAELTGHVLDLADVGGDLAVLPERLAEAPDWQSRFAILDDVLGARVGEVTSDSAEDVAWAWRRIRGSGGTVRVEALARETGWSRRHFGERFRREIGLTPKQAARVVRFERAVGLLKAGGDLAETAARCGFSDQPHLTAEWRALAGCAPTAWLAAEFPFLQDPLTAPVPDSEP</sequence>
<dbReference type="SMART" id="SM00342">
    <property type="entry name" value="HTH_ARAC"/>
    <property type="match status" value="1"/>
</dbReference>
<keyword evidence="6" id="KW-1185">Reference proteome</keyword>
<protein>
    <submittedName>
        <fullName evidence="5">AraC-like DNA-binding protein</fullName>
    </submittedName>
</protein>
<dbReference type="AlphaFoldDB" id="A0A839S1Z0"/>
<proteinExistence type="predicted"/>
<accession>A0A839S1Z0</accession>
<dbReference type="Proteomes" id="UP000550714">
    <property type="component" value="Unassembled WGS sequence"/>
</dbReference>
<evidence type="ECO:0000313" key="6">
    <source>
        <dbReference type="Proteomes" id="UP000550714"/>
    </source>
</evidence>
<evidence type="ECO:0000313" key="5">
    <source>
        <dbReference type="EMBL" id="MBB3052101.1"/>
    </source>
</evidence>
<feature type="domain" description="HTH araC/xylS-type" evidence="4">
    <location>
        <begin position="162"/>
        <end position="262"/>
    </location>
</feature>
<evidence type="ECO:0000259" key="4">
    <source>
        <dbReference type="PROSITE" id="PS01124"/>
    </source>
</evidence>
<dbReference type="Gene3D" id="1.10.10.60">
    <property type="entry name" value="Homeodomain-like"/>
    <property type="match status" value="1"/>
</dbReference>
<dbReference type="PANTHER" id="PTHR46796">
    <property type="entry name" value="HTH-TYPE TRANSCRIPTIONAL ACTIVATOR RHAS-RELATED"/>
    <property type="match status" value="1"/>
</dbReference>
<dbReference type="EMBL" id="JACHWU010000003">
    <property type="protein sequence ID" value="MBB3052101.1"/>
    <property type="molecule type" value="Genomic_DNA"/>
</dbReference>
<dbReference type="InterPro" id="IPR018060">
    <property type="entry name" value="HTH_AraC"/>
</dbReference>
<dbReference type="PROSITE" id="PS01124">
    <property type="entry name" value="HTH_ARAC_FAMILY_2"/>
    <property type="match status" value="1"/>
</dbReference>
<dbReference type="InterPro" id="IPR046532">
    <property type="entry name" value="DUF6597"/>
</dbReference>
<gene>
    <name evidence="5" type="ORF">FHS23_003130</name>
</gene>
<dbReference type="GO" id="GO:0043565">
    <property type="term" value="F:sequence-specific DNA binding"/>
    <property type="evidence" value="ECO:0007669"/>
    <property type="project" value="InterPro"/>
</dbReference>
<keyword evidence="2 5" id="KW-0238">DNA-binding</keyword>
<keyword evidence="3" id="KW-0804">Transcription</keyword>
<dbReference type="Pfam" id="PF20240">
    <property type="entry name" value="DUF6597"/>
    <property type="match status" value="1"/>
</dbReference>
<organism evidence="5 6">
    <name type="scientific">Prauserella isguenensis</name>
    <dbReference type="NCBI Taxonomy" id="1470180"/>
    <lineage>
        <taxon>Bacteria</taxon>
        <taxon>Bacillati</taxon>
        <taxon>Actinomycetota</taxon>
        <taxon>Actinomycetes</taxon>
        <taxon>Pseudonocardiales</taxon>
        <taxon>Pseudonocardiaceae</taxon>
        <taxon>Prauserella</taxon>
    </lineage>
</organism>
<dbReference type="Pfam" id="PF12833">
    <property type="entry name" value="HTH_18"/>
    <property type="match status" value="1"/>
</dbReference>